<evidence type="ECO:0000313" key="1">
    <source>
        <dbReference type="EMBL" id="CAB0040324.1"/>
    </source>
</evidence>
<organism evidence="1 2">
    <name type="scientific">Trichogramma brassicae</name>
    <dbReference type="NCBI Taxonomy" id="86971"/>
    <lineage>
        <taxon>Eukaryota</taxon>
        <taxon>Metazoa</taxon>
        <taxon>Ecdysozoa</taxon>
        <taxon>Arthropoda</taxon>
        <taxon>Hexapoda</taxon>
        <taxon>Insecta</taxon>
        <taxon>Pterygota</taxon>
        <taxon>Neoptera</taxon>
        <taxon>Endopterygota</taxon>
        <taxon>Hymenoptera</taxon>
        <taxon>Apocrita</taxon>
        <taxon>Proctotrupomorpha</taxon>
        <taxon>Chalcidoidea</taxon>
        <taxon>Trichogrammatidae</taxon>
        <taxon>Trichogramma</taxon>
    </lineage>
</organism>
<dbReference type="Proteomes" id="UP000479190">
    <property type="component" value="Unassembled WGS sequence"/>
</dbReference>
<keyword evidence="2" id="KW-1185">Reference proteome</keyword>
<evidence type="ECO:0000313" key="2">
    <source>
        <dbReference type="Proteomes" id="UP000479190"/>
    </source>
</evidence>
<dbReference type="AlphaFoldDB" id="A0A6H5IWK4"/>
<reference evidence="1 2" key="1">
    <citation type="submission" date="2020-02" db="EMBL/GenBank/DDBJ databases">
        <authorList>
            <person name="Ferguson B K."/>
        </authorList>
    </citation>
    <scope>NUCLEOTIDE SEQUENCE [LARGE SCALE GENOMIC DNA]</scope>
</reference>
<name>A0A6H5IWK4_9HYME</name>
<protein>
    <submittedName>
        <fullName evidence="1">Uncharacterized protein</fullName>
    </submittedName>
</protein>
<sequence>MLSRAYKLSPQGVKRSFTGGPLWSRGICDLKRQRKGPLDQTKHRELQYWVPGDPKKILEQIHDPDLKSSPCREFPECPAEVYVRADIGALRFSRNYICAAGVGRKILCARIRATFSSKGRDQPRGAHRRH</sequence>
<dbReference type="EMBL" id="CADCXV010001016">
    <property type="protein sequence ID" value="CAB0040324.1"/>
    <property type="molecule type" value="Genomic_DNA"/>
</dbReference>
<accession>A0A6H5IWK4</accession>
<gene>
    <name evidence="1" type="ORF">TBRA_LOCUS12047</name>
</gene>
<proteinExistence type="predicted"/>